<dbReference type="EMBL" id="KL216410">
    <property type="protein sequence ID" value="KFV69384.1"/>
    <property type="molecule type" value="Genomic_DNA"/>
</dbReference>
<proteinExistence type="predicted"/>
<evidence type="ECO:0000313" key="2">
    <source>
        <dbReference type="Proteomes" id="UP000053875"/>
    </source>
</evidence>
<dbReference type="AlphaFoldDB" id="A0A093GRH7"/>
<reference evidence="1 2" key="1">
    <citation type="submission" date="2014-04" db="EMBL/GenBank/DDBJ databases">
        <title>Genome evolution of avian class.</title>
        <authorList>
            <person name="Zhang G."/>
            <person name="Li C."/>
        </authorList>
    </citation>
    <scope>NUCLEOTIDE SEQUENCE [LARGE SCALE GENOMIC DNA]</scope>
    <source>
        <strain evidence="1">BGI_N307</strain>
    </source>
</reference>
<dbReference type="Pfam" id="PF14945">
    <property type="entry name" value="LLC1"/>
    <property type="match status" value="1"/>
</dbReference>
<evidence type="ECO:0000313" key="1">
    <source>
        <dbReference type="EMBL" id="KFV69384.1"/>
    </source>
</evidence>
<dbReference type="PANTHER" id="PTHR31909">
    <property type="entry name" value="CHROMOSOME 20 ORF85 FAMILY MEMBER"/>
    <property type="match status" value="1"/>
</dbReference>
<keyword evidence="2" id="KW-1185">Reference proteome</keyword>
<feature type="non-terminal residue" evidence="1">
    <location>
        <position position="112"/>
    </location>
</feature>
<dbReference type="Proteomes" id="UP000053875">
    <property type="component" value="Unassembled WGS sequence"/>
</dbReference>
<dbReference type="PANTHER" id="PTHR31909:SF3">
    <property type="entry name" value="SIMILAR TO PROTEIN C20ORF85 HOMOLOG"/>
    <property type="match status" value="1"/>
</dbReference>
<protein>
    <submittedName>
        <fullName evidence="1">Uncharacterized protein C20orf85</fullName>
    </submittedName>
</protein>
<organism evidence="1 2">
    <name type="scientific">Dryobates pubescens</name>
    <name type="common">Downy woodpecker</name>
    <name type="synonym">Picoides pubescens</name>
    <dbReference type="NCBI Taxonomy" id="118200"/>
    <lineage>
        <taxon>Eukaryota</taxon>
        <taxon>Metazoa</taxon>
        <taxon>Chordata</taxon>
        <taxon>Craniata</taxon>
        <taxon>Vertebrata</taxon>
        <taxon>Euteleostomi</taxon>
        <taxon>Archelosauria</taxon>
        <taxon>Archosauria</taxon>
        <taxon>Dinosauria</taxon>
        <taxon>Saurischia</taxon>
        <taxon>Theropoda</taxon>
        <taxon>Coelurosauria</taxon>
        <taxon>Aves</taxon>
        <taxon>Neognathae</taxon>
        <taxon>Neoaves</taxon>
        <taxon>Telluraves</taxon>
        <taxon>Coraciimorphae</taxon>
        <taxon>Piciformes</taxon>
        <taxon>Picidae</taxon>
        <taxon>Dryobates</taxon>
    </lineage>
</organism>
<name>A0A093GRH7_DRYPU</name>
<gene>
    <name evidence="1" type="ORF">N307_09860</name>
</gene>
<dbReference type="InterPro" id="IPR020339">
    <property type="entry name" value="C20orf85-like"/>
</dbReference>
<dbReference type="STRING" id="118200.A0A093GRH7"/>
<feature type="non-terminal residue" evidence="1">
    <location>
        <position position="1"/>
    </location>
</feature>
<sequence length="112" mass="12945">RKRYIESELEAAKRWSHKWGFLMTPLEELIGDEKKENTKPKIELPEHLQVRPVTPVEKYIKVFPSPPVPKTTQGFIGWRSAVPELALERGFQIQSCKGAFSKDLKWPSEPSD</sequence>
<accession>A0A093GRH7</accession>